<dbReference type="AlphaFoldDB" id="A0AAC9B5T6"/>
<proteinExistence type="predicted"/>
<evidence type="ECO:0000313" key="1">
    <source>
        <dbReference type="EMBL" id="ANB51875.1"/>
    </source>
</evidence>
<name>A0AAC9B5T6_AERVE</name>
<sequence>MSAFEKHKFFVLEMKPLEIALKALKAGLCVDTDDFDLCVVIENHNADYDNYGYPKYIIVKKEYAELIAEALNDVSLMSSYDEDSISQMHEDGVEANFEIIYQRWCESNAAQYDQNSGFKSPQEFLMNMGVDEKEYYKYIPGDYVEAIKLLERAMKEISTD</sequence>
<accession>A0AAC9B5T6</accession>
<reference evidence="1 2" key="1">
    <citation type="journal article" date="2016" name="J. Clin. Microbiol.">
        <title>Detection and Whole-Genome Sequencing of Carbapenemase-Producing Aeromonas hydrophila Isolates from Routine Perirectal Surveillance Culture.</title>
        <authorList>
            <person name="Hughes H.Y."/>
            <person name="Conlan S.P."/>
            <person name="Lau A.F."/>
            <person name="Dekker J.P."/>
            <person name="Michelin A.V."/>
            <person name="Youn J.H."/>
            <person name="Henderson D.K."/>
            <person name="Frank K.M."/>
            <person name="Segre J.A."/>
            <person name="Palmore T.N."/>
        </authorList>
    </citation>
    <scope>NUCLEOTIDE SEQUENCE [LARGE SCALE GENOMIC DNA]</scope>
    <source>
        <strain evidence="1 2">AVNIH1</strain>
    </source>
</reference>
<organism evidence="1 2">
    <name type="scientific">Aeromonas veronii</name>
    <dbReference type="NCBI Taxonomy" id="654"/>
    <lineage>
        <taxon>Bacteria</taxon>
        <taxon>Pseudomonadati</taxon>
        <taxon>Pseudomonadota</taxon>
        <taxon>Gammaproteobacteria</taxon>
        <taxon>Aeromonadales</taxon>
        <taxon>Aeromonadaceae</taxon>
        <taxon>Aeromonas</taxon>
    </lineage>
</organism>
<protein>
    <submittedName>
        <fullName evidence="1">Uncharacterized protein</fullName>
    </submittedName>
</protein>
<dbReference type="RefSeq" id="WP_064338181.1">
    <property type="nucleotide sequence ID" value="NZ_CP014774.1"/>
</dbReference>
<dbReference type="EMBL" id="CP014774">
    <property type="protein sequence ID" value="ANB51875.1"/>
    <property type="molecule type" value="Genomic_DNA"/>
</dbReference>
<gene>
    <name evidence="1" type="ORF">WM43_03990</name>
</gene>
<evidence type="ECO:0000313" key="2">
    <source>
        <dbReference type="Proteomes" id="UP000076809"/>
    </source>
</evidence>
<dbReference type="Proteomes" id="UP000076809">
    <property type="component" value="Chromosome"/>
</dbReference>